<dbReference type="Proteomes" id="UP001442494">
    <property type="component" value="Unassembled WGS sequence"/>
</dbReference>
<dbReference type="SUPFAM" id="SSF50129">
    <property type="entry name" value="GroES-like"/>
    <property type="match status" value="1"/>
</dbReference>
<protein>
    <submittedName>
        <fullName evidence="4">Alcohol dehydrogenase catalytic domain-containing protein</fullName>
    </submittedName>
</protein>
<comment type="caution">
    <text evidence="4">The sequence shown here is derived from an EMBL/GenBank/DDBJ whole genome shotgun (WGS) entry which is preliminary data.</text>
</comment>
<proteinExistence type="predicted"/>
<evidence type="ECO:0000313" key="5">
    <source>
        <dbReference type="Proteomes" id="UP001442494"/>
    </source>
</evidence>
<reference evidence="4 5" key="1">
    <citation type="submission" date="2022-04" db="EMBL/GenBank/DDBJ databases">
        <title>Positive selection, recombination, and allopatry shape intraspecific diversity of widespread and dominant cyanobacteria.</title>
        <authorList>
            <person name="Wei J."/>
            <person name="Shu W."/>
            <person name="Hu C."/>
        </authorList>
    </citation>
    <scope>NUCLEOTIDE SEQUENCE [LARGE SCALE GENOMIC DNA]</scope>
    <source>
        <strain evidence="4 5">GB2-A5</strain>
    </source>
</reference>
<keyword evidence="5" id="KW-1185">Reference proteome</keyword>
<dbReference type="EMBL" id="JAMPKK010000014">
    <property type="protein sequence ID" value="MEP0864496.1"/>
    <property type="molecule type" value="Genomic_DNA"/>
</dbReference>
<dbReference type="PANTHER" id="PTHR48106">
    <property type="entry name" value="QUINONE OXIDOREDUCTASE PIG3-RELATED"/>
    <property type="match status" value="1"/>
</dbReference>
<dbReference type="Gene3D" id="3.90.180.10">
    <property type="entry name" value="Medium-chain alcohol dehydrogenases, catalytic domain"/>
    <property type="match status" value="1"/>
</dbReference>
<gene>
    <name evidence="4" type="ORF">NDI37_08435</name>
</gene>
<keyword evidence="2" id="KW-0560">Oxidoreductase</keyword>
<evidence type="ECO:0000313" key="4">
    <source>
        <dbReference type="EMBL" id="MEP0864496.1"/>
    </source>
</evidence>
<dbReference type="InterPro" id="IPR013154">
    <property type="entry name" value="ADH-like_N"/>
</dbReference>
<dbReference type="InterPro" id="IPR011032">
    <property type="entry name" value="GroES-like_sf"/>
</dbReference>
<evidence type="ECO:0000256" key="2">
    <source>
        <dbReference type="ARBA" id="ARBA00023002"/>
    </source>
</evidence>
<feature type="domain" description="Alcohol dehydrogenase-like N-terminal" evidence="3">
    <location>
        <begin position="13"/>
        <end position="87"/>
    </location>
</feature>
<accession>A0ABV0JM33</accession>
<name>A0ABV0JM33_9CYAN</name>
<dbReference type="Pfam" id="PF08240">
    <property type="entry name" value="ADH_N"/>
    <property type="match status" value="1"/>
</dbReference>
<evidence type="ECO:0000259" key="3">
    <source>
        <dbReference type="Pfam" id="PF08240"/>
    </source>
</evidence>
<sequence length="88" mass="9654">MRLEDISLPEPKSEEVLIKIHACRVNADTLVPKNQYIFTPSLPFIPGFEVPGTIEKLGTEVTGFSIGQRVVAFISNGGYAEYATAQQN</sequence>
<dbReference type="RefSeq" id="WP_190424753.1">
    <property type="nucleotide sequence ID" value="NZ_JAMPKK010000014.1"/>
</dbReference>
<evidence type="ECO:0000256" key="1">
    <source>
        <dbReference type="ARBA" id="ARBA00022857"/>
    </source>
</evidence>
<keyword evidence="1" id="KW-0521">NADP</keyword>
<organism evidence="4 5">
    <name type="scientific">Funiculus sociatus GB2-A5</name>
    <dbReference type="NCBI Taxonomy" id="2933946"/>
    <lineage>
        <taxon>Bacteria</taxon>
        <taxon>Bacillati</taxon>
        <taxon>Cyanobacteriota</taxon>
        <taxon>Cyanophyceae</taxon>
        <taxon>Coleofasciculales</taxon>
        <taxon>Coleofasciculaceae</taxon>
        <taxon>Funiculus</taxon>
    </lineage>
</organism>